<dbReference type="InterPro" id="IPR023395">
    <property type="entry name" value="MCP_dom_sf"/>
</dbReference>
<comment type="subcellular location">
    <subcellularLocation>
        <location evidence="1">Mitochondrion membrane</location>
        <topology evidence="1">Multi-pass membrane protein</topology>
    </subcellularLocation>
</comment>
<evidence type="ECO:0000256" key="9">
    <source>
        <dbReference type="PROSITE-ProRule" id="PRU00282"/>
    </source>
</evidence>
<evidence type="ECO:0000256" key="7">
    <source>
        <dbReference type="ARBA" id="ARBA00023128"/>
    </source>
</evidence>
<evidence type="ECO:0000313" key="11">
    <source>
        <dbReference type="EMBL" id="GBG30601.1"/>
    </source>
</evidence>
<dbReference type="SUPFAM" id="SSF103506">
    <property type="entry name" value="Mitochondrial carrier"/>
    <property type="match status" value="1"/>
</dbReference>
<accession>A0A2R5GQG7</accession>
<feature type="repeat" description="Solcar" evidence="9">
    <location>
        <begin position="3"/>
        <end position="86"/>
    </location>
</feature>
<comment type="caution">
    <text evidence="11">The sequence shown here is derived from an EMBL/GenBank/DDBJ whole genome shotgun (WGS) entry which is preliminary data.</text>
</comment>
<dbReference type="GO" id="GO:0031966">
    <property type="term" value="C:mitochondrial membrane"/>
    <property type="evidence" value="ECO:0007669"/>
    <property type="project" value="UniProtKB-SubCell"/>
</dbReference>
<keyword evidence="7" id="KW-0496">Mitochondrion</keyword>
<dbReference type="InterPro" id="IPR018108">
    <property type="entry name" value="MCP_transmembrane"/>
</dbReference>
<evidence type="ECO:0000256" key="6">
    <source>
        <dbReference type="ARBA" id="ARBA00022989"/>
    </source>
</evidence>
<organism evidence="11 12">
    <name type="scientific">Hondaea fermentalgiana</name>
    <dbReference type="NCBI Taxonomy" id="2315210"/>
    <lineage>
        <taxon>Eukaryota</taxon>
        <taxon>Sar</taxon>
        <taxon>Stramenopiles</taxon>
        <taxon>Bigyra</taxon>
        <taxon>Labyrinthulomycetes</taxon>
        <taxon>Thraustochytrida</taxon>
        <taxon>Thraustochytriidae</taxon>
        <taxon>Hondaea</taxon>
    </lineage>
</organism>
<keyword evidence="3 10" id="KW-0813">Transport</keyword>
<dbReference type="PROSITE" id="PS50920">
    <property type="entry name" value="SOLCAR"/>
    <property type="match status" value="3"/>
</dbReference>
<sequence length="284" mass="30435">MDLRETSAGVFGALCCISCGQPFDVVKARLQSSNAHGKSPGPLAVALQTVRGEGLRALFKGFTPALASSVTENIVVWSVNSFLRNQLEASIGAGDEDFVISNQQQALLGALTGCVSAVAICPAEVLKVRQQTKTVRGATSLQIATEVVRESGVRGLFRGVGPLLARDVPFYFLFFGAMETFWDKIAPDGSENNLLWSAVGGGFGGSLAWAIVFPFDVAKTRQQVYGGRDTMLATMRGVVRKDGIQGLYRGWTPAVLRAFPANGALVFGVHLWRNIYDTIMGEDI</sequence>
<evidence type="ECO:0000256" key="1">
    <source>
        <dbReference type="ARBA" id="ARBA00004225"/>
    </source>
</evidence>
<dbReference type="AlphaFoldDB" id="A0A2R5GQG7"/>
<feature type="repeat" description="Solcar" evidence="9">
    <location>
        <begin position="100"/>
        <end position="184"/>
    </location>
</feature>
<dbReference type="Gene3D" id="1.50.40.10">
    <property type="entry name" value="Mitochondrial carrier domain"/>
    <property type="match status" value="1"/>
</dbReference>
<evidence type="ECO:0000256" key="4">
    <source>
        <dbReference type="ARBA" id="ARBA00022692"/>
    </source>
</evidence>
<evidence type="ECO:0000256" key="8">
    <source>
        <dbReference type="ARBA" id="ARBA00023136"/>
    </source>
</evidence>
<name>A0A2R5GQG7_9STRA</name>
<dbReference type="PANTHER" id="PTHR45624:SF15">
    <property type="entry name" value="MITOCHONDRIAL ARGININE TRANSPORTER BAC1"/>
    <property type="match status" value="1"/>
</dbReference>
<keyword evidence="5" id="KW-0677">Repeat</keyword>
<dbReference type="GO" id="GO:0000064">
    <property type="term" value="F:L-ornithine transmembrane transporter activity"/>
    <property type="evidence" value="ECO:0007669"/>
    <property type="project" value="TreeGrafter"/>
</dbReference>
<evidence type="ECO:0000256" key="5">
    <source>
        <dbReference type="ARBA" id="ARBA00022737"/>
    </source>
</evidence>
<keyword evidence="6" id="KW-1133">Transmembrane helix</keyword>
<reference evidence="11 12" key="1">
    <citation type="submission" date="2017-12" db="EMBL/GenBank/DDBJ databases">
        <title>Sequencing, de novo assembly and annotation of complete genome of a new Thraustochytrid species, strain FCC1311.</title>
        <authorList>
            <person name="Sedici K."/>
            <person name="Godart F."/>
            <person name="Aiese Cigliano R."/>
            <person name="Sanseverino W."/>
            <person name="Barakat M."/>
            <person name="Ortet P."/>
            <person name="Marechal E."/>
            <person name="Cagnac O."/>
            <person name="Amato A."/>
        </authorList>
    </citation>
    <scope>NUCLEOTIDE SEQUENCE [LARGE SCALE GENOMIC DNA]</scope>
</reference>
<evidence type="ECO:0000256" key="3">
    <source>
        <dbReference type="ARBA" id="ARBA00022448"/>
    </source>
</evidence>
<dbReference type="OrthoDB" id="14252at2759"/>
<dbReference type="PANTHER" id="PTHR45624">
    <property type="entry name" value="MITOCHONDRIAL BASIC AMINO ACIDS TRANSPORTER-RELATED"/>
    <property type="match status" value="1"/>
</dbReference>
<keyword evidence="12" id="KW-1185">Reference proteome</keyword>
<dbReference type="InterPro" id="IPR050567">
    <property type="entry name" value="Mitochondrial_Carrier"/>
</dbReference>
<dbReference type="Proteomes" id="UP000241890">
    <property type="component" value="Unassembled WGS sequence"/>
</dbReference>
<dbReference type="GO" id="GO:1990575">
    <property type="term" value="P:mitochondrial L-ornithine transmembrane transport"/>
    <property type="evidence" value="ECO:0007669"/>
    <property type="project" value="TreeGrafter"/>
</dbReference>
<dbReference type="InParanoid" id="A0A2R5GQG7"/>
<protein>
    <submittedName>
        <fullName evidence="11">Mitochondrial substrate carrier family protein S</fullName>
    </submittedName>
</protein>
<evidence type="ECO:0000313" key="12">
    <source>
        <dbReference type="Proteomes" id="UP000241890"/>
    </source>
</evidence>
<proteinExistence type="inferred from homology"/>
<feature type="repeat" description="Solcar" evidence="9">
    <location>
        <begin position="192"/>
        <end position="275"/>
    </location>
</feature>
<keyword evidence="4 9" id="KW-0812">Transmembrane</keyword>
<evidence type="ECO:0000256" key="10">
    <source>
        <dbReference type="RuleBase" id="RU000488"/>
    </source>
</evidence>
<comment type="similarity">
    <text evidence="2 10">Belongs to the mitochondrial carrier (TC 2.A.29) family.</text>
</comment>
<keyword evidence="8 9" id="KW-0472">Membrane</keyword>
<gene>
    <name evidence="11" type="ORF">FCC1311_068212</name>
</gene>
<dbReference type="EMBL" id="BEYU01000078">
    <property type="protein sequence ID" value="GBG30601.1"/>
    <property type="molecule type" value="Genomic_DNA"/>
</dbReference>
<dbReference type="Pfam" id="PF00153">
    <property type="entry name" value="Mito_carr"/>
    <property type="match status" value="3"/>
</dbReference>
<evidence type="ECO:0000256" key="2">
    <source>
        <dbReference type="ARBA" id="ARBA00006375"/>
    </source>
</evidence>